<dbReference type="RefSeq" id="YP_006906222.1">
    <property type="nucleotide sequence ID" value="NC_018836.1"/>
</dbReference>
<dbReference type="InterPro" id="IPR036388">
    <property type="entry name" value="WH-like_DNA-bd_sf"/>
</dbReference>
<feature type="domain" description="RNA polymerase sigma factor 70 region 4 type 2" evidence="1">
    <location>
        <begin position="60"/>
        <end position="106"/>
    </location>
</feature>
<name>K4IB28_9CAUD</name>
<evidence type="ECO:0000313" key="2">
    <source>
        <dbReference type="EMBL" id="AFU62024.1"/>
    </source>
</evidence>
<evidence type="ECO:0000313" key="3">
    <source>
        <dbReference type="Proteomes" id="UP000008042"/>
    </source>
</evidence>
<accession>K4IB28</accession>
<proteinExistence type="predicted"/>
<dbReference type="EMBL" id="JX182369">
    <property type="protein sequence ID" value="AFU62024.1"/>
    <property type="molecule type" value="Genomic_DNA"/>
</dbReference>
<keyword evidence="3" id="KW-1185">Reference proteome</keyword>
<dbReference type="SUPFAM" id="SSF88659">
    <property type="entry name" value="Sigma3 and sigma4 domains of RNA polymerase sigma factors"/>
    <property type="match status" value="1"/>
</dbReference>
<dbReference type="KEGG" id="vg:13826688"/>
<dbReference type="Pfam" id="PF08281">
    <property type="entry name" value="Sigma70_r4_2"/>
    <property type="match status" value="1"/>
</dbReference>
<reference evidence="3" key="1">
    <citation type="submission" date="2012-06" db="EMBL/GenBank/DDBJ databases">
        <authorList>
            <person name="Smith M.C.M."/>
            <person name="Hendrix R."/>
            <person name="Hatfull G.F."/>
            <person name="Buttner M.J."/>
            <person name="Bibb M.J."/>
        </authorList>
    </citation>
    <scope>NUCLEOTIDE SEQUENCE [LARGE SCALE GENOMIC DNA]</scope>
</reference>
<dbReference type="OrthoDB" id="16844at10239"/>
<protein>
    <recommendedName>
        <fullName evidence="1">RNA polymerase sigma factor 70 region 4 type 2 domain-containing protein</fullName>
    </recommendedName>
</protein>
<organism evidence="2 3">
    <name type="scientific">Streptomyces phage phiHau3</name>
    <dbReference type="NCBI Taxonomy" id="1204524"/>
    <lineage>
        <taxon>Viruses</taxon>
        <taxon>Duplodnaviria</taxon>
        <taxon>Heunggongvirae</taxon>
        <taxon>Uroviricota</taxon>
        <taxon>Caudoviricetes</taxon>
        <taxon>Arquatrovirinae</taxon>
        <taxon>Hautrevirus</taxon>
        <taxon>Hautrevirus hau3</taxon>
    </lineage>
</organism>
<dbReference type="GO" id="GO:0006352">
    <property type="term" value="P:DNA-templated transcription initiation"/>
    <property type="evidence" value="ECO:0007669"/>
    <property type="project" value="InterPro"/>
</dbReference>
<dbReference type="GO" id="GO:0003677">
    <property type="term" value="F:DNA binding"/>
    <property type="evidence" value="ECO:0007669"/>
    <property type="project" value="InterPro"/>
</dbReference>
<dbReference type="Gene3D" id="1.10.10.10">
    <property type="entry name" value="Winged helix-like DNA-binding domain superfamily/Winged helix DNA-binding domain"/>
    <property type="match status" value="1"/>
</dbReference>
<dbReference type="InterPro" id="IPR013324">
    <property type="entry name" value="RNA_pol_sigma_r3/r4-like"/>
</dbReference>
<evidence type="ECO:0000259" key="1">
    <source>
        <dbReference type="Pfam" id="PF08281"/>
    </source>
</evidence>
<dbReference type="GeneID" id="13826688"/>
<dbReference type="InterPro" id="IPR013249">
    <property type="entry name" value="RNA_pol_sigma70_r4_t2"/>
</dbReference>
<gene>
    <name evidence="2" type="ORF">phiHau3_47</name>
</gene>
<sequence length="128" mass="14462">MAYQRAHVEHVLPYLFDAEAAYGIKAEVYVEDGMPKGYSDPSKGNSVYASLADARRAWRLADLTERERQSIFLRYVFDEAQEVIAAYLGVRRQTVAYYLERGVGKLTAWLNGETYVDGYDSLPEPVAA</sequence>
<dbReference type="GO" id="GO:0016987">
    <property type="term" value="F:sigma factor activity"/>
    <property type="evidence" value="ECO:0007669"/>
    <property type="project" value="InterPro"/>
</dbReference>
<dbReference type="Proteomes" id="UP000008042">
    <property type="component" value="Segment"/>
</dbReference>